<gene>
    <name evidence="2" type="primary">tagE</name>
    <name evidence="3" type="ORF">CDQ78_04410</name>
    <name evidence="2" type="ORF">ERS686654_01109</name>
</gene>
<dbReference type="EMBL" id="NIQP01000003">
    <property type="protein sequence ID" value="PPB72242.1"/>
    <property type="molecule type" value="Genomic_DNA"/>
</dbReference>
<dbReference type="EC" id="2.4.1.-" evidence="2"/>
<accession>A0A855NF07</accession>
<dbReference type="EMBL" id="FAVB01000002">
    <property type="protein sequence ID" value="CUU79745.1"/>
    <property type="molecule type" value="Genomic_DNA"/>
</dbReference>
<protein>
    <submittedName>
        <fullName evidence="2">Alpha-1,4-N-acetylgalactosamine transferase PglJ, CAzY family GT4</fullName>
        <ecNumber evidence="2">2.4.1.-</ecNumber>
        <ecNumber evidence="2">2.4.1.52</ecNumber>
    </submittedName>
    <submittedName>
        <fullName evidence="3">Glycosyltransferase</fullName>
    </submittedName>
</protein>
<reference evidence="3 5" key="2">
    <citation type="submission" date="2017-06" db="EMBL/GenBank/DDBJ databases">
        <title>Updating the genomic taxonomy and epidemiology of Campylobacter hyointestinalis; discovery in New Zealand farmed ruminants.</title>
        <authorList>
            <person name="Wilkinson D.A."/>
            <person name="Fayaz A."/>
            <person name="Biggs P.J."/>
            <person name="Midwinter A.C."/>
        </authorList>
    </citation>
    <scope>NUCLEOTIDE SEQUENCE [LARGE SCALE GENOMIC DNA]</scope>
    <source>
        <strain evidence="3 5">S1614a</strain>
    </source>
</reference>
<dbReference type="Gene3D" id="3.40.50.2000">
    <property type="entry name" value="Glycogen Phosphorylase B"/>
    <property type="match status" value="2"/>
</dbReference>
<sequence length="378" mass="43609">MKKAAFLINSLEGGGAERVVSTILNNFVEKYECYLILMQSGIFYELDKRINIIYLDKSENSLGLFKFLKLPILAYKLARIIKKYKFEHIVSFLYRANYINVLSNLFVKHKTIINECSMPSMRCKNGGRLNGMINKFLIKMLYPKADWCLSNSYVNMMDLKNNFDVNKIGYIYNPLNIGMIEKLSKNSIQIHKTRFTFVTVGRLIESKNHKLIIEAIRDFNADLWIIGDGCLKQELQSFIKSCDLNDKVHLLGSKENPFSFLSKADCFIFGSNYEGFPNVLVEALACGLPIISTDCQSGPRELLSPSSDVNFYLKDKIELAQYGILIPIKNIEKMKEAIKSIMNDDVLRQSYKEKARQRANDFRVEKSIKLYEEIIFFN</sequence>
<keyword evidence="2" id="KW-0328">Glycosyltransferase</keyword>
<proteinExistence type="predicted"/>
<evidence type="ECO:0000313" key="4">
    <source>
        <dbReference type="Proteomes" id="UP000052237"/>
    </source>
</evidence>
<evidence type="ECO:0000313" key="3">
    <source>
        <dbReference type="EMBL" id="PPB72242.1"/>
    </source>
</evidence>
<evidence type="ECO:0000313" key="5">
    <source>
        <dbReference type="Proteomes" id="UP000239685"/>
    </source>
</evidence>
<dbReference type="Proteomes" id="UP000239685">
    <property type="component" value="Unassembled WGS sequence"/>
</dbReference>
<organism evidence="2 4">
    <name type="scientific">Campylobacter hyointestinalis subsp. hyointestinalis</name>
    <dbReference type="NCBI Taxonomy" id="91352"/>
    <lineage>
        <taxon>Bacteria</taxon>
        <taxon>Pseudomonadati</taxon>
        <taxon>Campylobacterota</taxon>
        <taxon>Epsilonproteobacteria</taxon>
        <taxon>Campylobacterales</taxon>
        <taxon>Campylobacteraceae</taxon>
        <taxon>Campylobacter</taxon>
    </lineage>
</organism>
<dbReference type="CDD" id="cd03811">
    <property type="entry name" value="GT4_GT28_WabH-like"/>
    <property type="match status" value="1"/>
</dbReference>
<dbReference type="RefSeq" id="WP_059426596.1">
    <property type="nucleotide sequence ID" value="NZ_FAVB01000002.1"/>
</dbReference>
<dbReference type="PANTHER" id="PTHR12526:SF630">
    <property type="entry name" value="GLYCOSYLTRANSFERASE"/>
    <property type="match status" value="1"/>
</dbReference>
<dbReference type="GO" id="GO:0047265">
    <property type="term" value="F:poly(glycerol-phosphate) alpha-glucosyltransferase activity"/>
    <property type="evidence" value="ECO:0007669"/>
    <property type="project" value="UniProtKB-EC"/>
</dbReference>
<dbReference type="InterPro" id="IPR001296">
    <property type="entry name" value="Glyco_trans_1"/>
</dbReference>
<evidence type="ECO:0000313" key="2">
    <source>
        <dbReference type="EMBL" id="CUU79745.1"/>
    </source>
</evidence>
<accession>A0A0S4SL61</accession>
<feature type="domain" description="Glycosyl transferase family 1" evidence="1">
    <location>
        <begin position="185"/>
        <end position="358"/>
    </location>
</feature>
<name>A0A0S4SL61_CAMHY</name>
<evidence type="ECO:0000259" key="1">
    <source>
        <dbReference type="Pfam" id="PF00534"/>
    </source>
</evidence>
<dbReference type="SUPFAM" id="SSF53756">
    <property type="entry name" value="UDP-Glycosyltransferase/glycogen phosphorylase"/>
    <property type="match status" value="1"/>
</dbReference>
<dbReference type="Proteomes" id="UP000052237">
    <property type="component" value="Unassembled WGS sequence"/>
</dbReference>
<dbReference type="Pfam" id="PF00534">
    <property type="entry name" value="Glycos_transf_1"/>
    <property type="match status" value="1"/>
</dbReference>
<keyword evidence="2" id="KW-0808">Transferase</keyword>
<dbReference type="PANTHER" id="PTHR12526">
    <property type="entry name" value="GLYCOSYLTRANSFERASE"/>
    <property type="match status" value="1"/>
</dbReference>
<dbReference type="AlphaFoldDB" id="A0A0S4SL61"/>
<comment type="caution">
    <text evidence="2">The sequence shown here is derived from an EMBL/GenBank/DDBJ whole genome shotgun (WGS) entry which is preliminary data.</text>
</comment>
<reference evidence="2 4" key="1">
    <citation type="submission" date="2015-11" db="EMBL/GenBank/DDBJ databases">
        <authorList>
            <consortium name="Pathogen Informatics"/>
        </authorList>
    </citation>
    <scope>NUCLEOTIDE SEQUENCE [LARGE SCALE GENOMIC DNA]</scope>
    <source>
        <strain evidence="2 4">006A-0059</strain>
    </source>
</reference>
<keyword evidence="4" id="KW-1185">Reference proteome</keyword>
<dbReference type="EC" id="2.4.1.52" evidence="2"/>